<accession>A0A9P9JV83</accession>
<evidence type="ECO:0000313" key="2">
    <source>
        <dbReference type="Proteomes" id="UP000720189"/>
    </source>
</evidence>
<reference evidence="1" key="1">
    <citation type="journal article" date="2021" name="Nat. Commun.">
        <title>Genetic determinants of endophytism in the Arabidopsis root mycobiome.</title>
        <authorList>
            <person name="Mesny F."/>
            <person name="Miyauchi S."/>
            <person name="Thiergart T."/>
            <person name="Pickel B."/>
            <person name="Atanasova L."/>
            <person name="Karlsson M."/>
            <person name="Huettel B."/>
            <person name="Barry K.W."/>
            <person name="Haridas S."/>
            <person name="Chen C."/>
            <person name="Bauer D."/>
            <person name="Andreopoulos W."/>
            <person name="Pangilinan J."/>
            <person name="LaButti K."/>
            <person name="Riley R."/>
            <person name="Lipzen A."/>
            <person name="Clum A."/>
            <person name="Drula E."/>
            <person name="Henrissat B."/>
            <person name="Kohler A."/>
            <person name="Grigoriev I.V."/>
            <person name="Martin F.M."/>
            <person name="Hacquard S."/>
        </authorList>
    </citation>
    <scope>NUCLEOTIDE SEQUENCE</scope>
    <source>
        <strain evidence="1">MPI-CAGE-AT-0023</strain>
    </source>
</reference>
<protein>
    <submittedName>
        <fullName evidence="1">Uncharacterized protein</fullName>
    </submittedName>
</protein>
<dbReference type="GeneID" id="70224176"/>
<dbReference type="EMBL" id="JAGMUX010000023">
    <property type="protein sequence ID" value="KAH7230159.1"/>
    <property type="molecule type" value="Genomic_DNA"/>
</dbReference>
<proteinExistence type="predicted"/>
<keyword evidence="2" id="KW-1185">Reference proteome</keyword>
<evidence type="ECO:0000313" key="1">
    <source>
        <dbReference type="EMBL" id="KAH7230159.1"/>
    </source>
</evidence>
<name>A0A9P9JV83_FUSRE</name>
<gene>
    <name evidence="1" type="ORF">BKA55DRAFT_583545</name>
</gene>
<dbReference type="Proteomes" id="UP000720189">
    <property type="component" value="Unassembled WGS sequence"/>
</dbReference>
<dbReference type="RefSeq" id="XP_046042970.1">
    <property type="nucleotide sequence ID" value="XM_046194222.1"/>
</dbReference>
<organism evidence="1 2">
    <name type="scientific">Fusarium redolens</name>
    <dbReference type="NCBI Taxonomy" id="48865"/>
    <lineage>
        <taxon>Eukaryota</taxon>
        <taxon>Fungi</taxon>
        <taxon>Dikarya</taxon>
        <taxon>Ascomycota</taxon>
        <taxon>Pezizomycotina</taxon>
        <taxon>Sordariomycetes</taxon>
        <taxon>Hypocreomycetidae</taxon>
        <taxon>Hypocreales</taxon>
        <taxon>Nectriaceae</taxon>
        <taxon>Fusarium</taxon>
        <taxon>Fusarium redolens species complex</taxon>
    </lineage>
</organism>
<comment type="caution">
    <text evidence="1">The sequence shown here is derived from an EMBL/GenBank/DDBJ whole genome shotgun (WGS) entry which is preliminary data.</text>
</comment>
<dbReference type="AlphaFoldDB" id="A0A9P9JV83"/>
<sequence length="62" mass="6835">MMCEKMKRGGIHVSSTAASVWPGSGLLAQRRAVTFLPPSDSTWTWRKGETAVTYPAKLLRTI</sequence>